<evidence type="ECO:0000259" key="6">
    <source>
        <dbReference type="Pfam" id="PF13860"/>
    </source>
</evidence>
<evidence type="ECO:0000256" key="4">
    <source>
        <dbReference type="ARBA" id="ARBA00024746"/>
    </source>
</evidence>
<evidence type="ECO:0000313" key="8">
    <source>
        <dbReference type="EMBL" id="CAB0151033.1"/>
    </source>
</evidence>
<dbReference type="Gene3D" id="2.60.40.4070">
    <property type="match status" value="1"/>
</dbReference>
<dbReference type="Pfam" id="PF13861">
    <property type="entry name" value="FLgD_tudor"/>
    <property type="match status" value="1"/>
</dbReference>
<evidence type="ECO:0000256" key="1">
    <source>
        <dbReference type="ARBA" id="ARBA00010577"/>
    </source>
</evidence>
<keyword evidence="3 5" id="KW-1005">Bacterial flagellum biogenesis</keyword>
<organism evidence="8 9">
    <name type="scientific">Pseudidiomarina piscicola</name>
    <dbReference type="NCBI Taxonomy" id="2614830"/>
    <lineage>
        <taxon>Bacteria</taxon>
        <taxon>Pseudomonadati</taxon>
        <taxon>Pseudomonadota</taxon>
        <taxon>Gammaproteobacteria</taxon>
        <taxon>Alteromonadales</taxon>
        <taxon>Idiomarinaceae</taxon>
        <taxon>Pseudidiomarina</taxon>
    </lineage>
</organism>
<comment type="similarity">
    <text evidence="1 5">Belongs to the FlgD family.</text>
</comment>
<evidence type="ECO:0000313" key="9">
    <source>
        <dbReference type="Proteomes" id="UP000481517"/>
    </source>
</evidence>
<keyword evidence="9" id="KW-1185">Reference proteome</keyword>
<reference evidence="8 9" key="1">
    <citation type="submission" date="2020-02" db="EMBL/GenBank/DDBJ databases">
        <authorList>
            <person name="Rodrigo-Torres L."/>
            <person name="Arahal R. D."/>
            <person name="Lucena T."/>
        </authorList>
    </citation>
    <scope>NUCLEOTIDE SEQUENCE [LARGE SCALE GENOMIC DNA]</scope>
    <source>
        <strain evidence="8 9">CECT 9734</strain>
    </source>
</reference>
<dbReference type="InterPro" id="IPR025963">
    <property type="entry name" value="FLgD_Tudor"/>
</dbReference>
<accession>A0A6S6WLZ3</accession>
<dbReference type="RefSeq" id="WP_173920439.1">
    <property type="nucleotide sequence ID" value="NZ_CADCXY010000003.1"/>
</dbReference>
<proteinExistence type="inferred from homology"/>
<dbReference type="AlphaFoldDB" id="A0A6S6WLZ3"/>
<evidence type="ECO:0000256" key="5">
    <source>
        <dbReference type="RuleBase" id="RU362076"/>
    </source>
</evidence>
<dbReference type="Gene3D" id="2.30.30.910">
    <property type="match status" value="1"/>
</dbReference>
<evidence type="ECO:0000256" key="2">
    <source>
        <dbReference type="ARBA" id="ARBA00016013"/>
    </source>
</evidence>
<evidence type="ECO:0000256" key="3">
    <source>
        <dbReference type="ARBA" id="ARBA00022795"/>
    </source>
</evidence>
<feature type="domain" description="FlgD/Vpr Ig-like" evidence="6">
    <location>
        <begin position="115"/>
        <end position="182"/>
    </location>
</feature>
<name>A0A6S6WLZ3_9GAMM</name>
<dbReference type="InterPro" id="IPR005648">
    <property type="entry name" value="FlgD"/>
</dbReference>
<gene>
    <name evidence="8" type="primary">flgD</name>
    <name evidence="8" type="ORF">PSI9734_01451</name>
</gene>
<evidence type="ECO:0000259" key="7">
    <source>
        <dbReference type="Pfam" id="PF13861"/>
    </source>
</evidence>
<dbReference type="EMBL" id="CADCXY010000003">
    <property type="protein sequence ID" value="CAB0151033.1"/>
    <property type="molecule type" value="Genomic_DNA"/>
</dbReference>
<dbReference type="Pfam" id="PF13860">
    <property type="entry name" value="FlgD_ig"/>
    <property type="match status" value="1"/>
</dbReference>
<feature type="domain" description="FlgD Tudor-like" evidence="7">
    <location>
        <begin position="86"/>
        <end position="223"/>
    </location>
</feature>
<comment type="function">
    <text evidence="4 5">Required for flagellar hook formation. May act as a scaffolding protein.</text>
</comment>
<dbReference type="GO" id="GO:0044781">
    <property type="term" value="P:bacterial-type flagellum organization"/>
    <property type="evidence" value="ECO:0007669"/>
    <property type="project" value="UniProtKB-UniRule"/>
</dbReference>
<dbReference type="Proteomes" id="UP000481517">
    <property type="component" value="Unassembled WGS sequence"/>
</dbReference>
<protein>
    <recommendedName>
        <fullName evidence="2 5">Basal-body rod modification protein FlgD</fullName>
    </recommendedName>
</protein>
<sequence length="226" mass="24258">MANAISPNVLNQLNQTSAAAQPASNSEEMRNNFMTLLVTQLQNQDPLNPMENNEMTSQLAQINTVSGIESLNDTMQNINGQIEANKAMQASNMIGRAVLVPGQRILVGGEGTEITPYGFSLDQPADDVKVNVFNASGMLVRQIDLGSVGTGTQTFTWDGQMLDGNAAPEGMYTFAVEAKQGDQAVTSETFNYAQVIAVSTSAENGVRLDLGGIFEPVRLEDVRQII</sequence>
<dbReference type="InterPro" id="IPR025965">
    <property type="entry name" value="FlgD/Vpr_Ig-like"/>
</dbReference>
<dbReference type="Pfam" id="PF03963">
    <property type="entry name" value="FlgD"/>
    <property type="match status" value="1"/>
</dbReference>